<evidence type="ECO:0000256" key="3">
    <source>
        <dbReference type="ARBA" id="ARBA00022980"/>
    </source>
</evidence>
<organism evidence="8 9">
    <name type="scientific">Phialemonium thermophilum</name>
    <dbReference type="NCBI Taxonomy" id="223376"/>
    <lineage>
        <taxon>Eukaryota</taxon>
        <taxon>Fungi</taxon>
        <taxon>Dikarya</taxon>
        <taxon>Ascomycota</taxon>
        <taxon>Pezizomycotina</taxon>
        <taxon>Sordariomycetes</taxon>
        <taxon>Sordariomycetidae</taxon>
        <taxon>Cephalothecales</taxon>
        <taxon>Cephalothecaceae</taxon>
        <taxon>Phialemonium</taxon>
    </lineage>
</organism>
<feature type="region of interest" description="Disordered" evidence="7">
    <location>
        <begin position="1"/>
        <end position="75"/>
    </location>
</feature>
<dbReference type="Gene3D" id="3.30.780.10">
    <property type="entry name" value="SUI1-like domain"/>
    <property type="match status" value="1"/>
</dbReference>
<evidence type="ECO:0000256" key="5">
    <source>
        <dbReference type="ARBA" id="ARBA00023274"/>
    </source>
</evidence>
<evidence type="ECO:0000313" key="9">
    <source>
        <dbReference type="Proteomes" id="UP001586593"/>
    </source>
</evidence>
<keyword evidence="9" id="KW-1185">Reference proteome</keyword>
<evidence type="ECO:0000313" key="8">
    <source>
        <dbReference type="EMBL" id="KAL1837631.1"/>
    </source>
</evidence>
<evidence type="ECO:0000256" key="6">
    <source>
        <dbReference type="ARBA" id="ARBA00035191"/>
    </source>
</evidence>
<evidence type="ECO:0000256" key="7">
    <source>
        <dbReference type="SAM" id="MobiDB-lite"/>
    </source>
</evidence>
<name>A0ABR3V893_9PEZI</name>
<keyword evidence="5" id="KW-0687">Ribonucleoprotein</keyword>
<dbReference type="PANTHER" id="PTHR13477:SF0">
    <property type="entry name" value="LARGE RIBOSOMAL SUBUNIT PROTEIN ML49"/>
    <property type="match status" value="1"/>
</dbReference>
<accession>A0ABR3V893</accession>
<keyword evidence="3" id="KW-0689">Ribosomal protein</keyword>
<reference evidence="8 9" key="1">
    <citation type="journal article" date="2024" name="Commun. Biol.">
        <title>Comparative genomic analysis of thermophilic fungi reveals convergent evolutionary adaptations and gene losses.</title>
        <authorList>
            <person name="Steindorff A.S."/>
            <person name="Aguilar-Pontes M.V."/>
            <person name="Robinson A.J."/>
            <person name="Andreopoulos B."/>
            <person name="LaButti K."/>
            <person name="Kuo A."/>
            <person name="Mondo S."/>
            <person name="Riley R."/>
            <person name="Otillar R."/>
            <person name="Haridas S."/>
            <person name="Lipzen A."/>
            <person name="Grimwood J."/>
            <person name="Schmutz J."/>
            <person name="Clum A."/>
            <person name="Reid I.D."/>
            <person name="Moisan M.C."/>
            <person name="Butler G."/>
            <person name="Nguyen T.T.M."/>
            <person name="Dewar K."/>
            <person name="Conant G."/>
            <person name="Drula E."/>
            <person name="Henrissat B."/>
            <person name="Hansel C."/>
            <person name="Singer S."/>
            <person name="Hutchinson M.I."/>
            <person name="de Vries R.P."/>
            <person name="Natvig D.O."/>
            <person name="Powell A.J."/>
            <person name="Tsang A."/>
            <person name="Grigoriev I.V."/>
        </authorList>
    </citation>
    <scope>NUCLEOTIDE SEQUENCE [LARGE SCALE GENOMIC DNA]</scope>
    <source>
        <strain evidence="8 9">ATCC 24622</strain>
    </source>
</reference>
<keyword evidence="4" id="KW-0496">Mitochondrion</keyword>
<protein>
    <recommendedName>
        <fullName evidence="6">Large ribosomal subunit protein mL49</fullName>
    </recommendedName>
</protein>
<evidence type="ECO:0000256" key="4">
    <source>
        <dbReference type="ARBA" id="ARBA00023128"/>
    </source>
</evidence>
<sequence length="154" mass="16771">MFRSRLLPRAAAFPPPRLLALPPPPPSSPARLLATLSTPPSAAPTDAQQPGPALGQSTGRNATSASASRSRPSYVVYRTPSQNLPVYEEHKRGGTLKRTVIRKVEGDSRALKTDLMRDLSLSDDQIRVNPVTRHIEILGHRKSAIASYLEKQGF</sequence>
<feature type="compositionally biased region" description="Pro residues" evidence="7">
    <location>
        <begin position="13"/>
        <end position="28"/>
    </location>
</feature>
<proteinExistence type="inferred from homology"/>
<dbReference type="EMBL" id="JAZHXJ010002610">
    <property type="protein sequence ID" value="KAL1837631.1"/>
    <property type="molecule type" value="Genomic_DNA"/>
</dbReference>
<dbReference type="PANTHER" id="PTHR13477">
    <property type="entry name" value="MITOCHONDRIAL 39S RIBOSOMAL PROTEIN L49"/>
    <property type="match status" value="1"/>
</dbReference>
<feature type="compositionally biased region" description="Low complexity" evidence="7">
    <location>
        <begin position="57"/>
        <end position="73"/>
    </location>
</feature>
<dbReference type="Pfam" id="PF05046">
    <property type="entry name" value="Img2"/>
    <property type="match status" value="1"/>
</dbReference>
<dbReference type="Proteomes" id="UP001586593">
    <property type="component" value="Unassembled WGS sequence"/>
</dbReference>
<comment type="similarity">
    <text evidence="2">Belongs to the mitochondrion-specific ribosomal protein mL49 family.</text>
</comment>
<comment type="caution">
    <text evidence="8">The sequence shown here is derived from an EMBL/GenBank/DDBJ whole genome shotgun (WGS) entry which is preliminary data.</text>
</comment>
<evidence type="ECO:0000256" key="1">
    <source>
        <dbReference type="ARBA" id="ARBA00004173"/>
    </source>
</evidence>
<comment type="subcellular location">
    <subcellularLocation>
        <location evidence="1">Mitochondrion</location>
    </subcellularLocation>
</comment>
<feature type="compositionally biased region" description="Low complexity" evidence="7">
    <location>
        <begin position="1"/>
        <end position="12"/>
    </location>
</feature>
<gene>
    <name evidence="8" type="ORF">VTK73DRAFT_4638</name>
</gene>
<evidence type="ECO:0000256" key="2">
    <source>
        <dbReference type="ARBA" id="ARBA00005677"/>
    </source>
</evidence>
<dbReference type="InterPro" id="IPR007740">
    <property type="entry name" value="Ribosomal_mL49"/>
</dbReference>